<keyword evidence="3" id="KW-1185">Reference proteome</keyword>
<name>A0A4P6WYD2_HYDPS</name>
<dbReference type="Proteomes" id="UP000293912">
    <property type="component" value="Chromosome"/>
</dbReference>
<evidence type="ECO:0000313" key="2">
    <source>
        <dbReference type="EMBL" id="QBM28717.1"/>
    </source>
</evidence>
<dbReference type="AlphaFoldDB" id="A0A4P6WYD2"/>
<accession>A0A4P6WYD2</accession>
<evidence type="ECO:0000256" key="1">
    <source>
        <dbReference type="SAM" id="MobiDB-lite"/>
    </source>
</evidence>
<dbReference type="RefSeq" id="WP_133156867.1">
    <property type="nucleotide sequence ID" value="NZ_CP037867.1"/>
</dbReference>
<organism evidence="2 3">
    <name type="scientific">Hydrogenophaga pseudoflava</name>
    <name type="common">Pseudomonas carboxydoflava</name>
    <dbReference type="NCBI Taxonomy" id="47421"/>
    <lineage>
        <taxon>Bacteria</taxon>
        <taxon>Pseudomonadati</taxon>
        <taxon>Pseudomonadota</taxon>
        <taxon>Betaproteobacteria</taxon>
        <taxon>Burkholderiales</taxon>
        <taxon>Comamonadaceae</taxon>
        <taxon>Hydrogenophaga</taxon>
    </lineage>
</organism>
<proteinExistence type="predicted"/>
<sequence>MGIRITSKTWRAPLQLIDNWLPSPPCPNKTRKPLPTLMQRFVRAGWLANKQPKQSLSASHGASMAEVSRPSQTATIRLKHTSQPDRSACLVISGRMADVCAELDRLAALEHRTEPA</sequence>
<reference evidence="2 3" key="1">
    <citation type="submission" date="2019-03" db="EMBL/GenBank/DDBJ databases">
        <authorList>
            <person name="Sebastian G."/>
            <person name="Baumann P."/>
            <person name="Ruckert C."/>
            <person name="Kalinowski J."/>
            <person name="Nebel B."/>
            <person name="Takors R."/>
            <person name="Blombach B."/>
        </authorList>
    </citation>
    <scope>NUCLEOTIDE SEQUENCE [LARGE SCALE GENOMIC DNA]</scope>
    <source>
        <strain evidence="2 3">DSM 1084</strain>
    </source>
</reference>
<dbReference type="KEGG" id="hpse:HPF_13525"/>
<protein>
    <submittedName>
        <fullName evidence="2">Uncharacterized protein</fullName>
    </submittedName>
</protein>
<feature type="region of interest" description="Disordered" evidence="1">
    <location>
        <begin position="52"/>
        <end position="80"/>
    </location>
</feature>
<gene>
    <name evidence="2" type="ORF">HPF_13525</name>
</gene>
<dbReference type="EMBL" id="CP037867">
    <property type="protein sequence ID" value="QBM28717.1"/>
    <property type="molecule type" value="Genomic_DNA"/>
</dbReference>
<evidence type="ECO:0000313" key="3">
    <source>
        <dbReference type="Proteomes" id="UP000293912"/>
    </source>
</evidence>